<dbReference type="AlphaFoldDB" id="A0A963YXM9"/>
<evidence type="ECO:0000256" key="5">
    <source>
        <dbReference type="ARBA" id="ARBA00022840"/>
    </source>
</evidence>
<reference evidence="7" key="1">
    <citation type="journal article" date="2021" name="Microorganisms">
        <title>Acidisoma silvae sp. nov. and Acidisomacellulosilytica sp. nov., Two Acidophilic Bacteria Isolated from Decaying Wood, Hydrolyzing Cellulose and Producing Poly-3-hydroxybutyrate.</title>
        <authorList>
            <person name="Mieszkin S."/>
            <person name="Pouder E."/>
            <person name="Uroz S."/>
            <person name="Simon-Colin C."/>
            <person name="Alain K."/>
        </authorList>
    </citation>
    <scope>NUCLEOTIDE SEQUENCE</scope>
    <source>
        <strain evidence="7">HW T2.11</strain>
    </source>
</reference>
<dbReference type="Pfam" id="PF00005">
    <property type="entry name" value="ABC_tran"/>
    <property type="match status" value="2"/>
</dbReference>
<keyword evidence="1" id="KW-0813">Transport</keyword>
<evidence type="ECO:0000259" key="6">
    <source>
        <dbReference type="PROSITE" id="PS50893"/>
    </source>
</evidence>
<dbReference type="InterPro" id="IPR003439">
    <property type="entry name" value="ABC_transporter-like_ATP-bd"/>
</dbReference>
<dbReference type="InterPro" id="IPR017871">
    <property type="entry name" value="ABC_transporter-like_CS"/>
</dbReference>
<dbReference type="SMART" id="SM00382">
    <property type="entry name" value="AAA"/>
    <property type="match status" value="2"/>
</dbReference>
<dbReference type="InterPro" id="IPR027417">
    <property type="entry name" value="P-loop_NTPase"/>
</dbReference>
<gene>
    <name evidence="7" type="ORF">ASILVAE211_23555</name>
</gene>
<dbReference type="EMBL" id="JAESVB010000026">
    <property type="protein sequence ID" value="MCB8878180.1"/>
    <property type="molecule type" value="Genomic_DNA"/>
</dbReference>
<feature type="domain" description="ABC transporter" evidence="6">
    <location>
        <begin position="6"/>
        <end position="242"/>
    </location>
</feature>
<keyword evidence="8" id="KW-1185">Reference proteome</keyword>
<evidence type="ECO:0000256" key="4">
    <source>
        <dbReference type="ARBA" id="ARBA00022741"/>
    </source>
</evidence>
<reference evidence="7" key="2">
    <citation type="submission" date="2021-01" db="EMBL/GenBank/DDBJ databases">
        <authorList>
            <person name="Mieszkin S."/>
            <person name="Pouder E."/>
            <person name="Alain K."/>
        </authorList>
    </citation>
    <scope>NUCLEOTIDE SEQUENCE</scope>
    <source>
        <strain evidence="7">HW T2.11</strain>
    </source>
</reference>
<proteinExistence type="predicted"/>
<dbReference type="GO" id="GO:0016887">
    <property type="term" value="F:ATP hydrolysis activity"/>
    <property type="evidence" value="ECO:0007669"/>
    <property type="project" value="InterPro"/>
</dbReference>
<evidence type="ECO:0000313" key="8">
    <source>
        <dbReference type="Proteomes" id="UP000708298"/>
    </source>
</evidence>
<dbReference type="PANTHER" id="PTHR43790:SF9">
    <property type="entry name" value="GALACTOFURANOSE TRANSPORTER ATP-BINDING PROTEIN YTFR"/>
    <property type="match status" value="1"/>
</dbReference>
<dbReference type="PROSITE" id="PS00211">
    <property type="entry name" value="ABC_TRANSPORTER_1"/>
    <property type="match status" value="1"/>
</dbReference>
<feature type="domain" description="ABC transporter" evidence="6">
    <location>
        <begin position="261"/>
        <end position="504"/>
    </location>
</feature>
<protein>
    <submittedName>
        <fullName evidence="7">Sugar ABC transporter ATP-binding protein</fullName>
    </submittedName>
</protein>
<evidence type="ECO:0000313" key="7">
    <source>
        <dbReference type="EMBL" id="MCB8878180.1"/>
    </source>
</evidence>
<dbReference type="SUPFAM" id="SSF52540">
    <property type="entry name" value="P-loop containing nucleoside triphosphate hydrolases"/>
    <property type="match status" value="2"/>
</dbReference>
<dbReference type="Gene3D" id="3.40.50.300">
    <property type="entry name" value="P-loop containing nucleotide triphosphate hydrolases"/>
    <property type="match status" value="2"/>
</dbReference>
<organism evidence="7 8">
    <name type="scientific">Acidisoma silvae</name>
    <dbReference type="NCBI Taxonomy" id="2802396"/>
    <lineage>
        <taxon>Bacteria</taxon>
        <taxon>Pseudomonadati</taxon>
        <taxon>Pseudomonadota</taxon>
        <taxon>Alphaproteobacteria</taxon>
        <taxon>Acetobacterales</taxon>
        <taxon>Acidocellaceae</taxon>
        <taxon>Acidisoma</taxon>
    </lineage>
</organism>
<dbReference type="CDD" id="cd03215">
    <property type="entry name" value="ABC_Carb_Monos_II"/>
    <property type="match status" value="1"/>
</dbReference>
<dbReference type="PANTHER" id="PTHR43790">
    <property type="entry name" value="CARBOHYDRATE TRANSPORT ATP-BINDING PROTEIN MG119-RELATED"/>
    <property type="match status" value="1"/>
</dbReference>
<evidence type="ECO:0000256" key="2">
    <source>
        <dbReference type="ARBA" id="ARBA00022597"/>
    </source>
</evidence>
<keyword evidence="4" id="KW-0547">Nucleotide-binding</keyword>
<evidence type="ECO:0000256" key="3">
    <source>
        <dbReference type="ARBA" id="ARBA00022737"/>
    </source>
</evidence>
<evidence type="ECO:0000256" key="1">
    <source>
        <dbReference type="ARBA" id="ARBA00022448"/>
    </source>
</evidence>
<dbReference type="InterPro" id="IPR050107">
    <property type="entry name" value="ABC_carbohydrate_import_ATPase"/>
</dbReference>
<dbReference type="GO" id="GO:0005524">
    <property type="term" value="F:ATP binding"/>
    <property type="evidence" value="ECO:0007669"/>
    <property type="project" value="UniProtKB-KW"/>
</dbReference>
<sequence length="519" mass="55605">MGADLLVAEGIVKRYGNATVLHGVTVTFRAGEVHGLIGHNGAGKSTLLKIIAGAVVPDGGTVRLEGQPVSFSSPSAAASAGVASVFQELSLLENLTVTQNLFLARELGTAGVLDKKAMQAQASDLLRTYGLPLTGQEKVASLPVAQRQMIEIISALARNARVILLDEPTTALERRQIDQLVHTLRRIARERQVAIVIVDHKLDEIFAVCDHVTALTDGRVVLNGPIASLTHADVVESIVGKDEAAASHGNRPSSPRLAADVKALPALTVEGIGAPRGLKSVSFDLAPGEILGLYGLAGSGRSRLLRTLYGLEPFEWGRMTLRGQVYHPASPRNAMKSGLTYLSEERKANGFIPEFDAVRNCMLPVLGRHAWLGMIRKHEAEQEALVVLRSLRIRGNIRAPLGRLSGGNQQKALLAKAVLQKPSILLLDEPTKGIDVGTKSEIHAFIRRMAKESGVAVLVVSTEEEELLTVCDDIIIMNGGHCSGERHEVVALDSGTLRRLALAPPRPDTRFGNAMETVK</sequence>
<keyword evidence="5 7" id="KW-0067">ATP-binding</keyword>
<dbReference type="RefSeq" id="WP_227323826.1">
    <property type="nucleotide sequence ID" value="NZ_JAESVB010000026.1"/>
</dbReference>
<dbReference type="CDD" id="cd03216">
    <property type="entry name" value="ABC_Carb_Monos_I"/>
    <property type="match status" value="1"/>
</dbReference>
<dbReference type="PROSITE" id="PS50893">
    <property type="entry name" value="ABC_TRANSPORTER_2"/>
    <property type="match status" value="2"/>
</dbReference>
<dbReference type="Proteomes" id="UP000708298">
    <property type="component" value="Unassembled WGS sequence"/>
</dbReference>
<comment type="caution">
    <text evidence="7">The sequence shown here is derived from an EMBL/GenBank/DDBJ whole genome shotgun (WGS) entry which is preliminary data.</text>
</comment>
<keyword evidence="3" id="KW-0677">Repeat</keyword>
<keyword evidence="2" id="KW-0762">Sugar transport</keyword>
<name>A0A963YXM9_9PROT</name>
<dbReference type="InterPro" id="IPR003593">
    <property type="entry name" value="AAA+_ATPase"/>
</dbReference>
<accession>A0A963YXM9</accession>